<organism evidence="2 3">
    <name type="scientific">Cotesia congregata</name>
    <name type="common">Parasitoid wasp</name>
    <name type="synonym">Apanteles congregatus</name>
    <dbReference type="NCBI Taxonomy" id="51543"/>
    <lineage>
        <taxon>Eukaryota</taxon>
        <taxon>Metazoa</taxon>
        <taxon>Ecdysozoa</taxon>
        <taxon>Arthropoda</taxon>
        <taxon>Hexapoda</taxon>
        <taxon>Insecta</taxon>
        <taxon>Pterygota</taxon>
        <taxon>Neoptera</taxon>
        <taxon>Endopterygota</taxon>
        <taxon>Hymenoptera</taxon>
        <taxon>Apocrita</taxon>
        <taxon>Ichneumonoidea</taxon>
        <taxon>Braconidae</taxon>
        <taxon>Microgastrinae</taxon>
        <taxon>Cotesia</taxon>
    </lineage>
</organism>
<evidence type="ECO:0000256" key="1">
    <source>
        <dbReference type="SAM" id="MobiDB-lite"/>
    </source>
</evidence>
<feature type="compositionally biased region" description="Basic residues" evidence="1">
    <location>
        <begin position="1"/>
        <end position="10"/>
    </location>
</feature>
<name>A0A8J2HC29_COTCN</name>
<feature type="region of interest" description="Disordered" evidence="1">
    <location>
        <begin position="1"/>
        <end position="27"/>
    </location>
</feature>
<protein>
    <submittedName>
        <fullName evidence="2">Uncharacterized protein</fullName>
    </submittedName>
</protein>
<dbReference type="EMBL" id="CAJNRD030001120">
    <property type="protein sequence ID" value="CAG5093295.1"/>
    <property type="molecule type" value="Genomic_DNA"/>
</dbReference>
<reference evidence="2" key="1">
    <citation type="submission" date="2021-04" db="EMBL/GenBank/DDBJ databases">
        <authorList>
            <person name="Chebbi M.A.C M."/>
        </authorList>
    </citation>
    <scope>NUCLEOTIDE SEQUENCE</scope>
</reference>
<feature type="compositionally biased region" description="Acidic residues" evidence="1">
    <location>
        <begin position="111"/>
        <end position="121"/>
    </location>
</feature>
<proteinExistence type="predicted"/>
<feature type="compositionally biased region" description="Polar residues" evidence="1">
    <location>
        <begin position="125"/>
        <end position="134"/>
    </location>
</feature>
<dbReference type="AlphaFoldDB" id="A0A8J2HC29"/>
<keyword evidence="3" id="KW-1185">Reference proteome</keyword>
<gene>
    <name evidence="2" type="ORF">HICCMSTLAB_LOCUS6734</name>
</gene>
<feature type="compositionally biased region" description="Basic and acidic residues" evidence="1">
    <location>
        <begin position="140"/>
        <end position="151"/>
    </location>
</feature>
<dbReference type="Proteomes" id="UP000786811">
    <property type="component" value="Unassembled WGS sequence"/>
</dbReference>
<feature type="compositionally biased region" description="Polar residues" evidence="1">
    <location>
        <begin position="67"/>
        <end position="92"/>
    </location>
</feature>
<sequence>MNNRQKRGPYKRYLEPRSVVPIPKRTKNYRKAKLKSLELEKQNCNPQNEQEVGRVVLESYEDETENNPESTFLSDNCHNDNTPENDQLSTRSPPVDSALPNVTADIHNSEDENDDLDEEDPYNYCDSSDTQSEDLNAIDDDNHASNSEEVRVNNNGIEGTDENPRNFQDQDNNDHPIHVPDLDKNEIHYPKSVLVRSLLL</sequence>
<accession>A0A8J2HC29</accession>
<comment type="caution">
    <text evidence="2">The sequence shown here is derived from an EMBL/GenBank/DDBJ whole genome shotgun (WGS) entry which is preliminary data.</text>
</comment>
<feature type="compositionally biased region" description="Basic and acidic residues" evidence="1">
    <location>
        <begin position="172"/>
        <end position="184"/>
    </location>
</feature>
<evidence type="ECO:0000313" key="3">
    <source>
        <dbReference type="Proteomes" id="UP000786811"/>
    </source>
</evidence>
<evidence type="ECO:0000313" key="2">
    <source>
        <dbReference type="EMBL" id="CAG5093295.1"/>
    </source>
</evidence>
<feature type="region of interest" description="Disordered" evidence="1">
    <location>
        <begin position="40"/>
        <end position="184"/>
    </location>
</feature>